<accession>Q7X2V0</accession>
<feature type="region of interest" description="Disordered" evidence="2">
    <location>
        <begin position="63"/>
        <end position="85"/>
    </location>
</feature>
<dbReference type="PANTHER" id="PTHR43437">
    <property type="entry name" value="HYDROXYACYL-THIOESTER DEHYDRATASE TYPE 2, MITOCHONDRIAL-RELATED"/>
    <property type="match status" value="1"/>
</dbReference>
<dbReference type="AlphaFoldDB" id="Q7X2V0"/>
<dbReference type="InterPro" id="IPR029069">
    <property type="entry name" value="HotDog_dom_sf"/>
</dbReference>
<reference evidence="4" key="1">
    <citation type="journal article" date="2003" name="Mol. Microbiol.">
        <title>Acidobacteria form a coherent but highly diverse group within the bacterial domain: evidence from environmental genomics.</title>
        <authorList>
            <person name="Quaiser A."/>
            <person name="Ochsenreiter T."/>
            <person name="Lanz C."/>
            <person name="Schuster S.C."/>
            <person name="Treusch A.H."/>
            <person name="Eck J."/>
            <person name="Schleper C."/>
        </authorList>
    </citation>
    <scope>NUCLEOTIDE SEQUENCE</scope>
</reference>
<evidence type="ECO:0000256" key="1">
    <source>
        <dbReference type="ARBA" id="ARBA00023239"/>
    </source>
</evidence>
<evidence type="ECO:0000256" key="2">
    <source>
        <dbReference type="SAM" id="MobiDB-lite"/>
    </source>
</evidence>
<dbReference type="CDD" id="cd03449">
    <property type="entry name" value="R_hydratase"/>
    <property type="match status" value="1"/>
</dbReference>
<dbReference type="InterPro" id="IPR050965">
    <property type="entry name" value="UPF0336/Enoyl-CoA_hydratase"/>
</dbReference>
<dbReference type="SUPFAM" id="SSF54637">
    <property type="entry name" value="Thioesterase/thiol ester dehydrase-isomerase"/>
    <property type="match status" value="1"/>
</dbReference>
<evidence type="ECO:0000313" key="4">
    <source>
        <dbReference type="EMBL" id="AAP58614.1"/>
    </source>
</evidence>
<proteinExistence type="predicted"/>
<protein>
    <submittedName>
        <fullName evidence="4">Putative MaoC family dehydratase</fullName>
    </submittedName>
</protein>
<dbReference type="InterPro" id="IPR002539">
    <property type="entry name" value="MaoC-like_dom"/>
</dbReference>
<sequence length="222" mass="24352">MFIARQFYIYRSALFRSAMFIWISNLVHFAPNGARALGVPRGYKHLAPLERKLIEILQSKFNSHKDSSRNGSLKAGPRGSLNGQGTTMRIKVGDSAFLTKTITEADIQTFGDLSGDHNPLHFDKDHAQRTRFGRPIGHGMLTGSLFSPIIAHQLPGEGAIYLSQSLRFVAPVFAGDTITAELTVTHVREDKQIVTLAGVAKNQRGEVVITGESVVLVEALNQ</sequence>
<name>Q7X2V0_9BACT</name>
<dbReference type="Gene3D" id="3.10.129.10">
    <property type="entry name" value="Hotdog Thioesterase"/>
    <property type="match status" value="1"/>
</dbReference>
<dbReference type="Pfam" id="PF01575">
    <property type="entry name" value="MaoC_dehydratas"/>
    <property type="match status" value="1"/>
</dbReference>
<dbReference type="GO" id="GO:0006633">
    <property type="term" value="P:fatty acid biosynthetic process"/>
    <property type="evidence" value="ECO:0007669"/>
    <property type="project" value="TreeGrafter"/>
</dbReference>
<dbReference type="PANTHER" id="PTHR43437:SF3">
    <property type="entry name" value="HYDROXYACYL-THIOESTER DEHYDRATASE TYPE 2, MITOCHONDRIAL"/>
    <property type="match status" value="1"/>
</dbReference>
<dbReference type="EMBL" id="AH012920">
    <property type="protein sequence ID" value="AAP58614.1"/>
    <property type="molecule type" value="Genomic_DNA"/>
</dbReference>
<organism evidence="4">
    <name type="scientific">uncultured Acidobacteriota bacterium</name>
    <dbReference type="NCBI Taxonomy" id="171953"/>
    <lineage>
        <taxon>Bacteria</taxon>
        <taxon>Pseudomonadati</taxon>
        <taxon>Acidobacteriota</taxon>
        <taxon>environmental samples</taxon>
    </lineage>
</organism>
<evidence type="ECO:0000259" key="3">
    <source>
        <dbReference type="Pfam" id="PF01575"/>
    </source>
</evidence>
<dbReference type="FunFam" id="3.10.129.10:FF:000042">
    <property type="entry name" value="MaoC domain protein dehydratase"/>
    <property type="match status" value="1"/>
</dbReference>
<dbReference type="GO" id="GO:0019171">
    <property type="term" value="F:(3R)-hydroxyacyl-[acyl-carrier-protein] dehydratase activity"/>
    <property type="evidence" value="ECO:0007669"/>
    <property type="project" value="TreeGrafter"/>
</dbReference>
<feature type="domain" description="MaoC-like" evidence="3">
    <location>
        <begin position="99"/>
        <end position="194"/>
    </location>
</feature>
<keyword evidence="1" id="KW-0456">Lyase</keyword>